<comment type="caution">
    <text evidence="2">The sequence shown here is derived from an EMBL/GenBank/DDBJ whole genome shotgun (WGS) entry which is preliminary data.</text>
</comment>
<dbReference type="PANTHER" id="PTHR43459:SF1">
    <property type="entry name" value="EG:BACN32G11.4 PROTEIN"/>
    <property type="match status" value="1"/>
</dbReference>
<organism evidence="2 3">
    <name type="scientific">Zhengella mangrovi</name>
    <dbReference type="NCBI Taxonomy" id="1982044"/>
    <lineage>
        <taxon>Bacteria</taxon>
        <taxon>Pseudomonadati</taxon>
        <taxon>Pseudomonadota</taxon>
        <taxon>Alphaproteobacteria</taxon>
        <taxon>Hyphomicrobiales</taxon>
        <taxon>Notoacmeibacteraceae</taxon>
        <taxon>Zhengella</taxon>
    </lineage>
</organism>
<dbReference type="CDD" id="cd06558">
    <property type="entry name" value="crotonase-like"/>
    <property type="match status" value="1"/>
</dbReference>
<dbReference type="InterPro" id="IPR014748">
    <property type="entry name" value="Enoyl-CoA_hydra_C"/>
</dbReference>
<protein>
    <submittedName>
        <fullName evidence="2">Enoyl-CoA hydratase</fullName>
    </submittedName>
</protein>
<accession>A0A2G1QI76</accession>
<dbReference type="Gene3D" id="3.90.226.10">
    <property type="entry name" value="2-enoyl-CoA Hydratase, Chain A, domain 1"/>
    <property type="match status" value="1"/>
</dbReference>
<name>A0A2G1QI76_9HYPH</name>
<dbReference type="NCBIfam" id="NF005700">
    <property type="entry name" value="PRK07511.1"/>
    <property type="match status" value="1"/>
</dbReference>
<dbReference type="PANTHER" id="PTHR43459">
    <property type="entry name" value="ENOYL-COA HYDRATASE"/>
    <property type="match status" value="1"/>
</dbReference>
<dbReference type="InterPro" id="IPR029045">
    <property type="entry name" value="ClpP/crotonase-like_dom_sf"/>
</dbReference>
<dbReference type="AlphaFoldDB" id="A0A2G1QI76"/>
<dbReference type="NCBIfam" id="NF046063">
    <property type="entry name" value="oxepin_alt"/>
    <property type="match status" value="1"/>
</dbReference>
<evidence type="ECO:0000313" key="3">
    <source>
        <dbReference type="Proteomes" id="UP000221168"/>
    </source>
</evidence>
<dbReference type="Proteomes" id="UP000221168">
    <property type="component" value="Unassembled WGS sequence"/>
</dbReference>
<dbReference type="Gene3D" id="1.10.12.10">
    <property type="entry name" value="Lyase 2-enoyl-coa Hydratase, Chain A, domain 2"/>
    <property type="match status" value="1"/>
</dbReference>
<dbReference type="Pfam" id="PF00378">
    <property type="entry name" value="ECH_1"/>
    <property type="match status" value="1"/>
</dbReference>
<dbReference type="OrthoDB" id="9775794at2"/>
<dbReference type="GO" id="GO:0003824">
    <property type="term" value="F:catalytic activity"/>
    <property type="evidence" value="ECO:0007669"/>
    <property type="project" value="UniProtKB-ARBA"/>
</dbReference>
<dbReference type="EMBL" id="PDVP01000017">
    <property type="protein sequence ID" value="PHP65247.1"/>
    <property type="molecule type" value="Genomic_DNA"/>
</dbReference>
<keyword evidence="3" id="KW-1185">Reference proteome</keyword>
<dbReference type="InterPro" id="IPR001753">
    <property type="entry name" value="Enoyl-CoA_hydra/iso"/>
</dbReference>
<gene>
    <name evidence="2" type="ORF">CSC94_20290</name>
</gene>
<evidence type="ECO:0000256" key="1">
    <source>
        <dbReference type="ARBA" id="ARBA00005254"/>
    </source>
</evidence>
<reference evidence="2 3" key="1">
    <citation type="submission" date="2017-10" db="EMBL/GenBank/DDBJ databases">
        <title>Sedimentibacterium mangrovi gen. nov., sp. nov., a novel member of family Phyllobacteriacea isolated from mangrove sediment.</title>
        <authorList>
            <person name="Liao H."/>
            <person name="Tian Y."/>
        </authorList>
    </citation>
    <scope>NUCLEOTIDE SEQUENCE [LARGE SCALE GENOMIC DNA]</scope>
    <source>
        <strain evidence="2 3">X9-2-2</strain>
    </source>
</reference>
<comment type="similarity">
    <text evidence="1">Belongs to the enoyl-CoA hydratase/isomerase family.</text>
</comment>
<evidence type="ECO:0000313" key="2">
    <source>
        <dbReference type="EMBL" id="PHP65247.1"/>
    </source>
</evidence>
<proteinExistence type="inferred from homology"/>
<dbReference type="SUPFAM" id="SSF52096">
    <property type="entry name" value="ClpP/crotonase"/>
    <property type="match status" value="1"/>
</dbReference>
<sequence length="275" mass="28135">MNEIAMSKTELRIETRDGAIRVLTLDGPTTRNSIGRAQYEALSAALMDAGSDPDIRAVVLQGAGGFFSSGGNVAALQESRRQSLAQVSRNTDALGAMILAVRSCPKPVIAAVEGGAAGLGVALALSCDMVVAAAGAAFTVAYVKVGLTPDGGTLHFLREALPRQIVSEMAMLGRPLPAERLLAAGAINRIAEAGGALDAALDLAGICATGAPNAISVIKAQIEEAPRQGLAAQIDIESRGINAARYGEEAGEGLAAFLEKRRPRFGKTSGGGDRS</sequence>